<reference evidence="1 2" key="1">
    <citation type="submission" date="2019-03" db="EMBL/GenBank/DDBJ databases">
        <title>Single cell metagenomics reveals metabolic interactions within the superorganism composed of flagellate Streblomastix strix and complex community of Bacteroidetes bacteria on its surface.</title>
        <authorList>
            <person name="Treitli S.C."/>
            <person name="Kolisko M."/>
            <person name="Husnik F."/>
            <person name="Keeling P."/>
            <person name="Hampl V."/>
        </authorList>
    </citation>
    <scope>NUCLEOTIDE SEQUENCE [LARGE SCALE GENOMIC DNA]</scope>
    <source>
        <strain evidence="1">ST1C</strain>
    </source>
</reference>
<dbReference type="EMBL" id="SNRW01035173">
    <property type="protein sequence ID" value="KAA6355100.1"/>
    <property type="molecule type" value="Genomic_DNA"/>
</dbReference>
<dbReference type="Proteomes" id="UP000324800">
    <property type="component" value="Unassembled WGS sequence"/>
</dbReference>
<accession>A0A5J4TC46</accession>
<dbReference type="AlphaFoldDB" id="A0A5J4TC46"/>
<sequence>MDTRAVKTTDKATGIQRHILLVGDAKLAGLVAAISTAHGLVAEALSAALAQVQAGETFRVFVRSGENIVINTPSVLTRDGQNETEKWLIPGGYYRISRATLGDN</sequence>
<organism evidence="1 2">
    <name type="scientific">Streblomastix strix</name>
    <dbReference type="NCBI Taxonomy" id="222440"/>
    <lineage>
        <taxon>Eukaryota</taxon>
        <taxon>Metamonada</taxon>
        <taxon>Preaxostyla</taxon>
        <taxon>Oxymonadida</taxon>
        <taxon>Streblomastigidae</taxon>
        <taxon>Streblomastix</taxon>
    </lineage>
</organism>
<proteinExistence type="predicted"/>
<evidence type="ECO:0000313" key="2">
    <source>
        <dbReference type="Proteomes" id="UP000324800"/>
    </source>
</evidence>
<protein>
    <submittedName>
        <fullName evidence="1">Uncharacterized protein</fullName>
    </submittedName>
</protein>
<evidence type="ECO:0000313" key="1">
    <source>
        <dbReference type="EMBL" id="KAA6355100.1"/>
    </source>
</evidence>
<name>A0A5J4TC46_9EUKA</name>
<comment type="caution">
    <text evidence="1">The sequence shown here is derived from an EMBL/GenBank/DDBJ whole genome shotgun (WGS) entry which is preliminary data.</text>
</comment>
<gene>
    <name evidence="1" type="ORF">EZS28_049374</name>
</gene>